<name>A0AAD6X2X1_9AGAR</name>
<proteinExistence type="predicted"/>
<dbReference type="Gene3D" id="1.25.40.10">
    <property type="entry name" value="Tetratricopeptide repeat domain"/>
    <property type="match status" value="1"/>
</dbReference>
<organism evidence="1 2">
    <name type="scientific">Mycena alexandri</name>
    <dbReference type="NCBI Taxonomy" id="1745969"/>
    <lineage>
        <taxon>Eukaryota</taxon>
        <taxon>Fungi</taxon>
        <taxon>Dikarya</taxon>
        <taxon>Basidiomycota</taxon>
        <taxon>Agaricomycotina</taxon>
        <taxon>Agaricomycetes</taxon>
        <taxon>Agaricomycetidae</taxon>
        <taxon>Agaricales</taxon>
        <taxon>Marasmiineae</taxon>
        <taxon>Mycenaceae</taxon>
        <taxon>Mycena</taxon>
    </lineage>
</organism>
<evidence type="ECO:0000313" key="2">
    <source>
        <dbReference type="Proteomes" id="UP001218188"/>
    </source>
</evidence>
<keyword evidence="2" id="KW-1185">Reference proteome</keyword>
<gene>
    <name evidence="1" type="ORF">C8F04DRAFT_1259631</name>
</gene>
<dbReference type="Proteomes" id="UP001218188">
    <property type="component" value="Unassembled WGS sequence"/>
</dbReference>
<evidence type="ECO:0000313" key="1">
    <source>
        <dbReference type="EMBL" id="KAJ7034672.1"/>
    </source>
</evidence>
<dbReference type="AlphaFoldDB" id="A0AAD6X2X1"/>
<protein>
    <submittedName>
        <fullName evidence="1">Uncharacterized protein</fullName>
    </submittedName>
</protein>
<reference evidence="1" key="1">
    <citation type="submission" date="2023-03" db="EMBL/GenBank/DDBJ databases">
        <title>Massive genome expansion in bonnet fungi (Mycena s.s.) driven by repeated elements and novel gene families across ecological guilds.</title>
        <authorList>
            <consortium name="Lawrence Berkeley National Laboratory"/>
            <person name="Harder C.B."/>
            <person name="Miyauchi S."/>
            <person name="Viragh M."/>
            <person name="Kuo A."/>
            <person name="Thoen E."/>
            <person name="Andreopoulos B."/>
            <person name="Lu D."/>
            <person name="Skrede I."/>
            <person name="Drula E."/>
            <person name="Henrissat B."/>
            <person name="Morin E."/>
            <person name="Kohler A."/>
            <person name="Barry K."/>
            <person name="LaButti K."/>
            <person name="Morin E."/>
            <person name="Salamov A."/>
            <person name="Lipzen A."/>
            <person name="Mereny Z."/>
            <person name="Hegedus B."/>
            <person name="Baldrian P."/>
            <person name="Stursova M."/>
            <person name="Weitz H."/>
            <person name="Taylor A."/>
            <person name="Grigoriev I.V."/>
            <person name="Nagy L.G."/>
            <person name="Martin F."/>
            <person name="Kauserud H."/>
        </authorList>
    </citation>
    <scope>NUCLEOTIDE SEQUENCE</scope>
    <source>
        <strain evidence="1">CBHHK200</strain>
    </source>
</reference>
<comment type="caution">
    <text evidence="1">The sequence shown here is derived from an EMBL/GenBank/DDBJ whole genome shotgun (WGS) entry which is preliminary data.</text>
</comment>
<dbReference type="InterPro" id="IPR010323">
    <property type="entry name" value="DUF924"/>
</dbReference>
<dbReference type="SUPFAM" id="SSF48452">
    <property type="entry name" value="TPR-like"/>
    <property type="match status" value="1"/>
</dbReference>
<sequence length="217" mass="25037">MPDLMEFLPLPSAPEFSQQALGLVLLLDQGPRYLLKEHDARWTSDYFDHIAYAFVSRLLDLPAEFRPDTAQRWTDAGYSTDSWAAIRFWFIAPFAHAEIWASQERAVALTDEHARREFTRDENSRDPLAFYRVLSAGPPEGSPKLTMPEWIYWFADVHSPIIRKFGRYPYRNGAFGRVTTGEEEQFLKDTDCFGCIDPESAAKIREDVLAGRWSPLR</sequence>
<dbReference type="InterPro" id="IPR011990">
    <property type="entry name" value="TPR-like_helical_dom_sf"/>
</dbReference>
<accession>A0AAD6X2X1</accession>
<dbReference type="EMBL" id="JARJCM010000055">
    <property type="protein sequence ID" value="KAJ7034672.1"/>
    <property type="molecule type" value="Genomic_DNA"/>
</dbReference>
<dbReference type="Pfam" id="PF06041">
    <property type="entry name" value="DUF924"/>
    <property type="match status" value="1"/>
</dbReference>